<evidence type="ECO:0000256" key="3">
    <source>
        <dbReference type="ARBA" id="ARBA00022837"/>
    </source>
</evidence>
<comment type="domain">
    <text evidence="6">A pair of annexin repeats may form one binding site for calcium and phospholipid.</text>
</comment>
<evidence type="ECO:0000256" key="1">
    <source>
        <dbReference type="ARBA" id="ARBA00007831"/>
    </source>
</evidence>
<dbReference type="PRINTS" id="PR00196">
    <property type="entry name" value="ANNEXIN"/>
</dbReference>
<dbReference type="InterPro" id="IPR037104">
    <property type="entry name" value="Annexin_sf"/>
</dbReference>
<dbReference type="InterPro" id="IPR018502">
    <property type="entry name" value="Annexin_repeat"/>
</dbReference>
<keyword evidence="2 6" id="KW-0677">Repeat</keyword>
<organism evidence="8 9">
    <name type="scientific">Pyrocoelia pectoralis</name>
    <dbReference type="NCBI Taxonomy" id="417401"/>
    <lineage>
        <taxon>Eukaryota</taxon>
        <taxon>Metazoa</taxon>
        <taxon>Ecdysozoa</taxon>
        <taxon>Arthropoda</taxon>
        <taxon>Hexapoda</taxon>
        <taxon>Insecta</taxon>
        <taxon>Pterygota</taxon>
        <taxon>Neoptera</taxon>
        <taxon>Endopterygota</taxon>
        <taxon>Coleoptera</taxon>
        <taxon>Polyphaga</taxon>
        <taxon>Elateriformia</taxon>
        <taxon>Elateroidea</taxon>
        <taxon>Lampyridae</taxon>
        <taxon>Lampyrinae</taxon>
        <taxon>Pyrocoelia</taxon>
    </lineage>
</organism>
<gene>
    <name evidence="8" type="ORF">RI129_005732</name>
</gene>
<dbReference type="FunFam" id="1.10.220.10:FF:000003">
    <property type="entry name" value="Annexin"/>
    <property type="match status" value="1"/>
</dbReference>
<keyword evidence="9" id="KW-1185">Reference proteome</keyword>
<feature type="chain" id="PRO_5042962504" description="Annexin" evidence="7">
    <location>
        <begin position="22"/>
        <end position="336"/>
    </location>
</feature>
<dbReference type="PANTHER" id="PTHR10502">
    <property type="entry name" value="ANNEXIN"/>
    <property type="match status" value="1"/>
</dbReference>
<dbReference type="Pfam" id="PF00191">
    <property type="entry name" value="Annexin"/>
    <property type="match status" value="4"/>
</dbReference>
<keyword evidence="3 6" id="KW-0106">Calcium</keyword>
<dbReference type="GO" id="GO:0005886">
    <property type="term" value="C:plasma membrane"/>
    <property type="evidence" value="ECO:0007669"/>
    <property type="project" value="TreeGrafter"/>
</dbReference>
<dbReference type="SUPFAM" id="SSF47874">
    <property type="entry name" value="Annexin"/>
    <property type="match status" value="1"/>
</dbReference>
<dbReference type="GO" id="GO:0005509">
    <property type="term" value="F:calcium ion binding"/>
    <property type="evidence" value="ECO:0007669"/>
    <property type="project" value="InterPro"/>
</dbReference>
<evidence type="ECO:0000256" key="7">
    <source>
        <dbReference type="SAM" id="SignalP"/>
    </source>
</evidence>
<evidence type="ECO:0000256" key="2">
    <source>
        <dbReference type="ARBA" id="ARBA00022737"/>
    </source>
</evidence>
<dbReference type="PROSITE" id="PS51897">
    <property type="entry name" value="ANNEXIN_2"/>
    <property type="match status" value="4"/>
</dbReference>
<dbReference type="GO" id="GO:0001786">
    <property type="term" value="F:phosphatidylserine binding"/>
    <property type="evidence" value="ECO:0007669"/>
    <property type="project" value="TreeGrafter"/>
</dbReference>
<evidence type="ECO:0000256" key="5">
    <source>
        <dbReference type="ARBA" id="ARBA00023302"/>
    </source>
</evidence>
<comment type="caution">
    <text evidence="8">The sequence shown here is derived from an EMBL/GenBank/DDBJ whole genome shotgun (WGS) entry which is preliminary data.</text>
</comment>
<protein>
    <recommendedName>
        <fullName evidence="6">Annexin</fullName>
    </recommendedName>
</protein>
<dbReference type="SMART" id="SM00335">
    <property type="entry name" value="ANX"/>
    <property type="match status" value="4"/>
</dbReference>
<dbReference type="PANTHER" id="PTHR10502:SF102">
    <property type="entry name" value="ANNEXIN B11"/>
    <property type="match status" value="1"/>
</dbReference>
<dbReference type="GO" id="GO:0012506">
    <property type="term" value="C:vesicle membrane"/>
    <property type="evidence" value="ECO:0007669"/>
    <property type="project" value="TreeGrafter"/>
</dbReference>
<name>A0AAN7ZHP8_9COLE</name>
<dbReference type="InterPro" id="IPR001464">
    <property type="entry name" value="Annexin"/>
</dbReference>
<sequence length="336" mass="37944">MAPYYKHTLFFLLYLIADGLSSTYLKTSRLQTPNASSDAELLKNALDSSHTSAIVSILTNRSYDQRLDIALQFKLKYGKILEKELETHVEDKEVRNLLVALVLPIPVFYARQLHEAVAGFGTNENILIDILCTLSSNEIWSVNKTYELEFHQQLVNDIKGDTSGDFRHLLISLLTVRRDEGRTVHDVQAVADARKLHGAGVGRIGTDESVFYEILCSRSYYHLREVFDEYKDLSGHEIEDAIAKEFSGDAKNGLLALVATTRNLPEYFAKRLDKWMSGADKGSGQLTRIVVARSGVDMDDIKREYITVYHVPLQSDIFAHTEGLYTDALFNLIGLY</sequence>
<comment type="similarity">
    <text evidence="1 6">Belongs to the annexin family.</text>
</comment>
<keyword evidence="7" id="KW-0732">Signal</keyword>
<dbReference type="GO" id="GO:0005634">
    <property type="term" value="C:nucleus"/>
    <property type="evidence" value="ECO:0007669"/>
    <property type="project" value="TreeGrafter"/>
</dbReference>
<dbReference type="InterPro" id="IPR018252">
    <property type="entry name" value="Annexin_repeat_CS"/>
</dbReference>
<dbReference type="GO" id="GO:0005737">
    <property type="term" value="C:cytoplasm"/>
    <property type="evidence" value="ECO:0007669"/>
    <property type="project" value="TreeGrafter"/>
</dbReference>
<dbReference type="EMBL" id="JAVRBK010000004">
    <property type="protein sequence ID" value="KAK5644432.1"/>
    <property type="molecule type" value="Genomic_DNA"/>
</dbReference>
<feature type="signal peptide" evidence="7">
    <location>
        <begin position="1"/>
        <end position="21"/>
    </location>
</feature>
<dbReference type="Gene3D" id="1.10.220.10">
    <property type="entry name" value="Annexin"/>
    <property type="match status" value="4"/>
</dbReference>
<evidence type="ECO:0000313" key="9">
    <source>
        <dbReference type="Proteomes" id="UP001329430"/>
    </source>
</evidence>
<keyword evidence="4 6" id="KW-0041">Annexin</keyword>
<dbReference type="FunFam" id="1.10.220.10:FF:000002">
    <property type="entry name" value="Annexin"/>
    <property type="match status" value="1"/>
</dbReference>
<dbReference type="GO" id="GO:0005544">
    <property type="term" value="F:calcium-dependent phospholipid binding"/>
    <property type="evidence" value="ECO:0007669"/>
    <property type="project" value="UniProtKB-KW"/>
</dbReference>
<dbReference type="AlphaFoldDB" id="A0AAN7ZHP8"/>
<evidence type="ECO:0000256" key="6">
    <source>
        <dbReference type="RuleBase" id="RU003540"/>
    </source>
</evidence>
<evidence type="ECO:0000256" key="4">
    <source>
        <dbReference type="ARBA" id="ARBA00023216"/>
    </source>
</evidence>
<keyword evidence="5 6" id="KW-0111">Calcium/phospholipid-binding</keyword>
<evidence type="ECO:0000313" key="8">
    <source>
        <dbReference type="EMBL" id="KAK5644432.1"/>
    </source>
</evidence>
<reference evidence="8 9" key="1">
    <citation type="journal article" date="2024" name="Insects">
        <title>An Improved Chromosome-Level Genome Assembly of the Firefly Pyrocoelia pectoralis.</title>
        <authorList>
            <person name="Fu X."/>
            <person name="Meyer-Rochow V.B."/>
            <person name="Ballantyne L."/>
            <person name="Zhu X."/>
        </authorList>
    </citation>
    <scope>NUCLEOTIDE SEQUENCE [LARGE SCALE GENOMIC DNA]</scope>
    <source>
        <strain evidence="8">XCY_ONT2</strain>
    </source>
</reference>
<accession>A0AAN7ZHP8</accession>
<dbReference type="Proteomes" id="UP001329430">
    <property type="component" value="Chromosome 4"/>
</dbReference>
<dbReference type="PROSITE" id="PS00223">
    <property type="entry name" value="ANNEXIN_1"/>
    <property type="match status" value="1"/>
</dbReference>
<proteinExistence type="inferred from homology"/>